<protein>
    <recommendedName>
        <fullName evidence="4">Large ribosomal subunit protein bL36</fullName>
    </recommendedName>
</protein>
<dbReference type="PROSITE" id="PS00828">
    <property type="entry name" value="RIBOSOMAL_L36"/>
    <property type="match status" value="1"/>
</dbReference>
<dbReference type="InterPro" id="IPR000473">
    <property type="entry name" value="Ribosomal_bL36"/>
</dbReference>
<dbReference type="InterPro" id="IPR035977">
    <property type="entry name" value="Ribosomal_bL36_sp"/>
</dbReference>
<dbReference type="NCBIfam" id="NF002021">
    <property type="entry name" value="PRK00831.1"/>
    <property type="match status" value="1"/>
</dbReference>
<dbReference type="GO" id="GO:1990904">
    <property type="term" value="C:ribonucleoprotein complex"/>
    <property type="evidence" value="ECO:0007669"/>
    <property type="project" value="UniProtKB-KW"/>
</dbReference>
<dbReference type="GO" id="GO:0003735">
    <property type="term" value="F:structural constituent of ribosome"/>
    <property type="evidence" value="ECO:0007669"/>
    <property type="project" value="InterPro"/>
</dbReference>
<evidence type="ECO:0000256" key="1">
    <source>
        <dbReference type="ARBA" id="ARBA00007645"/>
    </source>
</evidence>
<evidence type="ECO:0000256" key="2">
    <source>
        <dbReference type="ARBA" id="ARBA00022980"/>
    </source>
</evidence>
<accession>A0A1G7I8D4</accession>
<gene>
    <name evidence="4" type="primary">rpmJ</name>
    <name evidence="6" type="ORF">SAMN04488105_11291</name>
</gene>
<organism evidence="6 7">
    <name type="scientific">Salipiger thiooxidans</name>
    <dbReference type="NCBI Taxonomy" id="282683"/>
    <lineage>
        <taxon>Bacteria</taxon>
        <taxon>Pseudomonadati</taxon>
        <taxon>Pseudomonadota</taxon>
        <taxon>Alphaproteobacteria</taxon>
        <taxon>Rhodobacterales</taxon>
        <taxon>Roseobacteraceae</taxon>
        <taxon>Salipiger</taxon>
    </lineage>
</organism>
<reference evidence="7" key="1">
    <citation type="submission" date="2016-10" db="EMBL/GenBank/DDBJ databases">
        <authorList>
            <person name="Varghese N."/>
            <person name="Submissions S."/>
        </authorList>
    </citation>
    <scope>NUCLEOTIDE SEQUENCE [LARGE SCALE GENOMIC DNA]</scope>
    <source>
        <strain evidence="7">DSM 10146</strain>
    </source>
</reference>
<dbReference type="EMBL" id="FNAV01000012">
    <property type="protein sequence ID" value="SDF08945.1"/>
    <property type="molecule type" value="Genomic_DNA"/>
</dbReference>
<evidence type="ECO:0000256" key="5">
    <source>
        <dbReference type="RuleBase" id="RU000571"/>
    </source>
</evidence>
<sequence length="68" mass="8024">MTFTGFAEAKPDFNGWRSRAAIRGETQMKVANSLRSLKQRHRDCRVVRRKGRVYVINKTQRRFKARQG</sequence>
<evidence type="ECO:0000256" key="4">
    <source>
        <dbReference type="HAMAP-Rule" id="MF_00251"/>
    </source>
</evidence>
<keyword evidence="2 4" id="KW-0689">Ribosomal protein</keyword>
<comment type="similarity">
    <text evidence="1 4 5">Belongs to the bacterial ribosomal protein bL36 family.</text>
</comment>
<dbReference type="Pfam" id="PF00444">
    <property type="entry name" value="Ribosomal_L36"/>
    <property type="match status" value="1"/>
</dbReference>
<dbReference type="InterPro" id="IPR047621">
    <property type="entry name" value="Ribosomal_L36_bact"/>
</dbReference>
<dbReference type="GO" id="GO:0006412">
    <property type="term" value="P:translation"/>
    <property type="evidence" value="ECO:0007669"/>
    <property type="project" value="UniProtKB-UniRule"/>
</dbReference>
<evidence type="ECO:0000313" key="7">
    <source>
        <dbReference type="Proteomes" id="UP000198994"/>
    </source>
</evidence>
<keyword evidence="7" id="KW-1185">Reference proteome</keyword>
<dbReference type="HAMAP" id="MF_00251">
    <property type="entry name" value="Ribosomal_bL36"/>
    <property type="match status" value="1"/>
</dbReference>
<dbReference type="PANTHER" id="PTHR47781:SF1">
    <property type="entry name" value="LARGE RIBOSOMAL SUBUNIT PROTEIN BL36B"/>
    <property type="match status" value="1"/>
</dbReference>
<name>A0A1G7I8D4_9RHOB</name>
<dbReference type="AlphaFoldDB" id="A0A1G7I8D4"/>
<keyword evidence="3 4" id="KW-0687">Ribonucleoprotein</keyword>
<dbReference type="Proteomes" id="UP000198994">
    <property type="component" value="Unassembled WGS sequence"/>
</dbReference>
<dbReference type="STRING" id="282683.SAMN04488105_11291"/>
<dbReference type="SUPFAM" id="SSF57840">
    <property type="entry name" value="Ribosomal protein L36"/>
    <property type="match status" value="1"/>
</dbReference>
<dbReference type="NCBIfam" id="TIGR01022">
    <property type="entry name" value="rpmJ_bact"/>
    <property type="match status" value="1"/>
</dbReference>
<evidence type="ECO:0000256" key="3">
    <source>
        <dbReference type="ARBA" id="ARBA00023274"/>
    </source>
</evidence>
<proteinExistence type="inferred from homology"/>
<evidence type="ECO:0000313" key="6">
    <source>
        <dbReference type="EMBL" id="SDF08945.1"/>
    </source>
</evidence>
<dbReference type="PANTHER" id="PTHR47781">
    <property type="entry name" value="50S RIBOSOMAL PROTEIN L36 2"/>
    <property type="match status" value="1"/>
</dbReference>
<dbReference type="GO" id="GO:0005840">
    <property type="term" value="C:ribosome"/>
    <property type="evidence" value="ECO:0007669"/>
    <property type="project" value="UniProtKB-KW"/>
</dbReference>